<evidence type="ECO:0000259" key="5">
    <source>
        <dbReference type="PROSITE" id="PS50004"/>
    </source>
</evidence>
<evidence type="ECO:0000313" key="8">
    <source>
        <dbReference type="Proteomes" id="UP000268162"/>
    </source>
</evidence>
<dbReference type="GO" id="GO:0004609">
    <property type="term" value="F:phosphatidylserine decarboxylase activity"/>
    <property type="evidence" value="ECO:0007669"/>
    <property type="project" value="InterPro"/>
</dbReference>
<dbReference type="InterPro" id="IPR000008">
    <property type="entry name" value="C2_dom"/>
</dbReference>
<dbReference type="InterPro" id="IPR035892">
    <property type="entry name" value="C2_domain_sf"/>
</dbReference>
<dbReference type="InterPro" id="IPR011992">
    <property type="entry name" value="EF-hand-dom_pair"/>
</dbReference>
<dbReference type="GO" id="GO:0005509">
    <property type="term" value="F:calcium ion binding"/>
    <property type="evidence" value="ECO:0007669"/>
    <property type="project" value="InterPro"/>
</dbReference>
<dbReference type="Gene3D" id="2.60.40.150">
    <property type="entry name" value="C2 domain"/>
    <property type="match status" value="2"/>
</dbReference>
<dbReference type="GO" id="GO:0008654">
    <property type="term" value="P:phospholipid biosynthetic process"/>
    <property type="evidence" value="ECO:0007669"/>
    <property type="project" value="InterPro"/>
</dbReference>
<keyword evidence="2" id="KW-0106">Calcium</keyword>
<dbReference type="InterPro" id="IPR002048">
    <property type="entry name" value="EF_hand_dom"/>
</dbReference>
<sequence length="940" mass="105889">MLAATKTLTVRLQILQGRGLAPKDKNGLADPYVIATYGKRKQSTHIVYENLDPIWNCSFDFTLNLKNLVPSLHLVVWDYNRLRHSYMGQLEISLKDMFVDQQPRLYKPSRENALWYTLTPGTGKHAGATVAGEVLINSGFVTPPAESQTPAWKAQWDTLKQVLFAPSNSPHEPELPLSEEFDGDYDEDRSPAEAPTASSEARPANMPKDHFADLTHQASFQSVVGPLGEARRPQGVVFIEISSASDLPRAPNATRTGFDMDPFVVIGFARKTWRTTTKRHKLNPQWNEKLSFPLYSHELNYPLRFSLYDYDKLSNNDHIGTVSLPLTHVVQYFETQYAEILSSHRFDTQLMPHFDMEDLPLDLALTKKSWQDHHTSQLHIRVSYAPYAVLRRKFWLAMCRQYDSDENGTMNLTEVQTMLDSLGSTLSDDIIDQFFYRVDKFPDQDDLSFGELIDGIEHYTFHASRRSSRDDLGGNSPNIPSTPNMERGDPLSGMFSLGDSNEPVTEPIRGGEGDGQTPMETSTGGHSHSSSSGSSEGEASGQTTPWSTPKIIQATACPICQRYPIAELSDLDTINHVASCYIRDTNKSSRERFVMDNYVTESQAQRKWFTRMVKYVGYGGYAVGKNNANIIVLDRASGTHIEEKMPAYIRIGIRLLYKTVGSKSPASQRTIRNLLKSLSIKQGRKYDDPLSAKQIKSFIAFHNLNVDEILDPLDSFTTFNEFFYRKLKPTARPNPAPHDPRVALSPADCRFMAFDTLGDATRIWIKGRNFNLTRLLGGFSHLANQFEGGRLAIFRLAPQDYHRFHMPVDGDMLKSFPVHETFGAFNYYTVNPMAIRSPLDVYGENVRVINLIDSPQFGLVAFVSIGAMMVGSVVITSQPGQFYSRMDEHGYFKFGGSTCILLFQKDRIDFDRDLIDNSNLPIETLLRMGSTIGTARSHSS</sequence>
<evidence type="ECO:0000313" key="7">
    <source>
        <dbReference type="EMBL" id="RKP37016.1"/>
    </source>
</evidence>
<dbReference type="InterPro" id="IPR003817">
    <property type="entry name" value="PS_Dcarbxylase"/>
</dbReference>
<dbReference type="PANTHER" id="PTHR10067:SF17">
    <property type="entry name" value="PHOSPHATIDYLSERINE DECARBOXYLASE PROENZYME 2"/>
    <property type="match status" value="1"/>
</dbReference>
<keyword evidence="3" id="KW-0456">Lyase</keyword>
<name>A0A4P9ZTU9_9FUNG</name>
<dbReference type="SMART" id="SM00239">
    <property type="entry name" value="C2"/>
    <property type="match status" value="2"/>
</dbReference>
<feature type="compositionally biased region" description="Low complexity" evidence="4">
    <location>
        <begin position="192"/>
        <end position="204"/>
    </location>
</feature>
<feature type="domain" description="C2" evidence="5">
    <location>
        <begin position="1"/>
        <end position="107"/>
    </location>
</feature>
<evidence type="ECO:0000259" key="6">
    <source>
        <dbReference type="PROSITE" id="PS50222"/>
    </source>
</evidence>
<dbReference type="CDD" id="cd00051">
    <property type="entry name" value="EFh"/>
    <property type="match status" value="1"/>
</dbReference>
<feature type="compositionally biased region" description="Low complexity" evidence="4">
    <location>
        <begin position="521"/>
        <end position="541"/>
    </location>
</feature>
<feature type="domain" description="C2" evidence="5">
    <location>
        <begin position="216"/>
        <end position="341"/>
    </location>
</feature>
<evidence type="ECO:0000256" key="2">
    <source>
        <dbReference type="ARBA" id="ARBA00022837"/>
    </source>
</evidence>
<dbReference type="Proteomes" id="UP000268162">
    <property type="component" value="Unassembled WGS sequence"/>
</dbReference>
<accession>A0A4P9ZTU9</accession>
<dbReference type="PANTHER" id="PTHR10067">
    <property type="entry name" value="PHOSPHATIDYLSERINE DECARBOXYLASE"/>
    <property type="match status" value="1"/>
</dbReference>
<dbReference type="SUPFAM" id="SSF47473">
    <property type="entry name" value="EF-hand"/>
    <property type="match status" value="1"/>
</dbReference>
<dbReference type="Pfam" id="PF02666">
    <property type="entry name" value="PS_Dcarbxylase"/>
    <property type="match status" value="1"/>
</dbReference>
<protein>
    <submittedName>
        <fullName evidence="7">Phosphatidylserine decarboxylase-domain-containing protein</fullName>
    </submittedName>
</protein>
<dbReference type="Pfam" id="PF00168">
    <property type="entry name" value="C2"/>
    <property type="match status" value="2"/>
</dbReference>
<feature type="domain" description="EF-hand" evidence="6">
    <location>
        <begin position="390"/>
        <end position="425"/>
    </location>
</feature>
<evidence type="ECO:0000256" key="3">
    <source>
        <dbReference type="ARBA" id="ARBA00023239"/>
    </source>
</evidence>
<dbReference type="AlphaFoldDB" id="A0A4P9ZTU9"/>
<evidence type="ECO:0000256" key="4">
    <source>
        <dbReference type="SAM" id="MobiDB-lite"/>
    </source>
</evidence>
<feature type="region of interest" description="Disordered" evidence="4">
    <location>
        <begin position="464"/>
        <end position="547"/>
    </location>
</feature>
<proteinExistence type="predicted"/>
<dbReference type="EMBL" id="ML002557">
    <property type="protein sequence ID" value="RKP37016.1"/>
    <property type="molecule type" value="Genomic_DNA"/>
</dbReference>
<dbReference type="Gene3D" id="1.10.238.10">
    <property type="entry name" value="EF-hand"/>
    <property type="match status" value="1"/>
</dbReference>
<keyword evidence="1" id="KW-0210">Decarboxylase</keyword>
<feature type="compositionally biased region" description="Low complexity" evidence="4">
    <location>
        <begin position="167"/>
        <end position="176"/>
    </location>
</feature>
<feature type="compositionally biased region" description="Acidic residues" evidence="4">
    <location>
        <begin position="177"/>
        <end position="187"/>
    </location>
</feature>
<feature type="region of interest" description="Disordered" evidence="4">
    <location>
        <begin position="167"/>
        <end position="207"/>
    </location>
</feature>
<dbReference type="PROSITE" id="PS50222">
    <property type="entry name" value="EF_HAND_2"/>
    <property type="match status" value="1"/>
</dbReference>
<gene>
    <name evidence="7" type="ORF">BJ085DRAFT_13168</name>
</gene>
<evidence type="ECO:0000256" key="1">
    <source>
        <dbReference type="ARBA" id="ARBA00022793"/>
    </source>
</evidence>
<dbReference type="PROSITE" id="PS00018">
    <property type="entry name" value="EF_HAND_1"/>
    <property type="match status" value="1"/>
</dbReference>
<dbReference type="SUPFAM" id="SSF49562">
    <property type="entry name" value="C2 domain (Calcium/lipid-binding domain, CaLB)"/>
    <property type="match status" value="2"/>
</dbReference>
<organism evidence="7 8">
    <name type="scientific">Dimargaris cristalligena</name>
    <dbReference type="NCBI Taxonomy" id="215637"/>
    <lineage>
        <taxon>Eukaryota</taxon>
        <taxon>Fungi</taxon>
        <taxon>Fungi incertae sedis</taxon>
        <taxon>Zoopagomycota</taxon>
        <taxon>Kickxellomycotina</taxon>
        <taxon>Dimargaritomycetes</taxon>
        <taxon>Dimargaritales</taxon>
        <taxon>Dimargaritaceae</taxon>
        <taxon>Dimargaris</taxon>
    </lineage>
</organism>
<dbReference type="STRING" id="215637.A0A4P9ZTU9"/>
<feature type="compositionally biased region" description="Polar residues" evidence="4">
    <location>
        <begin position="475"/>
        <end position="484"/>
    </location>
</feature>
<dbReference type="InterPro" id="IPR018247">
    <property type="entry name" value="EF_Hand_1_Ca_BS"/>
</dbReference>
<reference evidence="8" key="1">
    <citation type="journal article" date="2018" name="Nat. Microbiol.">
        <title>Leveraging single-cell genomics to expand the fungal tree of life.</title>
        <authorList>
            <person name="Ahrendt S.R."/>
            <person name="Quandt C.A."/>
            <person name="Ciobanu D."/>
            <person name="Clum A."/>
            <person name="Salamov A."/>
            <person name="Andreopoulos B."/>
            <person name="Cheng J.F."/>
            <person name="Woyke T."/>
            <person name="Pelin A."/>
            <person name="Henrissat B."/>
            <person name="Reynolds N.K."/>
            <person name="Benny G.L."/>
            <person name="Smith M.E."/>
            <person name="James T.Y."/>
            <person name="Grigoriev I.V."/>
        </authorList>
    </citation>
    <scope>NUCLEOTIDE SEQUENCE [LARGE SCALE GENOMIC DNA]</scope>
    <source>
        <strain evidence="8">RSA 468</strain>
    </source>
</reference>
<keyword evidence="8" id="KW-1185">Reference proteome</keyword>
<dbReference type="PROSITE" id="PS50004">
    <property type="entry name" value="C2"/>
    <property type="match status" value="2"/>
</dbReference>